<sequence length="161" mass="18915">MDAADLREVNLRKALNLAVEDATKKAQAKCVKLYRRQSKHNASNPKPEVALEIIQQCLEKLKKSMEDEFQVMLEEEEIPLALKELVRVQNQFYQHFPDRKGVKAWRPTNHSLTDGRSERMKEKFYYLNQCKDDLVKIKQEVADAAEILKQRRQIIDDHFSC</sequence>
<evidence type="ECO:0000313" key="2">
    <source>
        <dbReference type="Proteomes" id="UP000009022"/>
    </source>
</evidence>
<dbReference type="EMBL" id="DS985243">
    <property type="protein sequence ID" value="EDV27080.1"/>
    <property type="molecule type" value="Genomic_DNA"/>
</dbReference>
<keyword evidence="2" id="KW-1185">Reference proteome</keyword>
<dbReference type="HOGENOM" id="CLU_1645902_0_0_1"/>
<dbReference type="AlphaFoldDB" id="B3RSL8"/>
<organism evidence="1 2">
    <name type="scientific">Trichoplax adhaerens</name>
    <name type="common">Trichoplax reptans</name>
    <dbReference type="NCBI Taxonomy" id="10228"/>
    <lineage>
        <taxon>Eukaryota</taxon>
        <taxon>Metazoa</taxon>
        <taxon>Placozoa</taxon>
        <taxon>Uniplacotomia</taxon>
        <taxon>Trichoplacea</taxon>
        <taxon>Trichoplacidae</taxon>
        <taxon>Trichoplax</taxon>
    </lineage>
</organism>
<dbReference type="GeneID" id="6751747"/>
<dbReference type="KEGG" id="tad:TRIADDRAFT_54647"/>
<dbReference type="CTD" id="6751747"/>
<evidence type="ECO:0000313" key="1">
    <source>
        <dbReference type="EMBL" id="EDV27080.1"/>
    </source>
</evidence>
<reference evidence="1 2" key="1">
    <citation type="journal article" date="2008" name="Nature">
        <title>The Trichoplax genome and the nature of placozoans.</title>
        <authorList>
            <person name="Srivastava M."/>
            <person name="Begovic E."/>
            <person name="Chapman J."/>
            <person name="Putnam N.H."/>
            <person name="Hellsten U."/>
            <person name="Kawashima T."/>
            <person name="Kuo A."/>
            <person name="Mitros T."/>
            <person name="Salamov A."/>
            <person name="Carpenter M.L."/>
            <person name="Signorovitch A.Y."/>
            <person name="Moreno M.A."/>
            <person name="Kamm K."/>
            <person name="Grimwood J."/>
            <person name="Schmutz J."/>
            <person name="Shapiro H."/>
            <person name="Grigoriev I.V."/>
            <person name="Buss L.W."/>
            <person name="Schierwater B."/>
            <person name="Dellaporta S.L."/>
            <person name="Rokhsar D.S."/>
        </authorList>
    </citation>
    <scope>NUCLEOTIDE SEQUENCE [LARGE SCALE GENOMIC DNA]</scope>
    <source>
        <strain evidence="1 2">Grell-BS-1999</strain>
    </source>
</reference>
<accession>B3RSL8</accession>
<proteinExistence type="predicted"/>
<gene>
    <name evidence="1" type="ORF">TRIADDRAFT_54647</name>
</gene>
<name>B3RSL8_TRIAD</name>
<dbReference type="RefSeq" id="XP_002111076.1">
    <property type="nucleotide sequence ID" value="XM_002111040.1"/>
</dbReference>
<dbReference type="Proteomes" id="UP000009022">
    <property type="component" value="Unassembled WGS sequence"/>
</dbReference>
<protein>
    <submittedName>
        <fullName evidence="1">Uncharacterized protein</fullName>
    </submittedName>
</protein>
<dbReference type="InParanoid" id="B3RSL8"/>